<keyword evidence="4" id="KW-1185">Reference proteome</keyword>
<feature type="transmembrane region" description="Helical" evidence="2">
    <location>
        <begin position="144"/>
        <end position="166"/>
    </location>
</feature>
<gene>
    <name evidence="3" type="ORF">CT0861_08832</name>
</gene>
<comment type="caution">
    <text evidence="3">The sequence shown here is derived from an EMBL/GenBank/DDBJ whole genome shotgun (WGS) entry which is preliminary data.</text>
</comment>
<organism evidence="3 4">
    <name type="scientific">Colletotrichum tofieldiae</name>
    <dbReference type="NCBI Taxonomy" id="708197"/>
    <lineage>
        <taxon>Eukaryota</taxon>
        <taxon>Fungi</taxon>
        <taxon>Dikarya</taxon>
        <taxon>Ascomycota</taxon>
        <taxon>Pezizomycotina</taxon>
        <taxon>Sordariomycetes</taxon>
        <taxon>Hypocreomycetidae</taxon>
        <taxon>Glomerellales</taxon>
        <taxon>Glomerellaceae</taxon>
        <taxon>Colletotrichum</taxon>
        <taxon>Colletotrichum spaethianum species complex</taxon>
    </lineage>
</organism>
<dbReference type="OrthoDB" id="5296155at2759"/>
<name>A0A161W755_9PEZI</name>
<dbReference type="AlphaFoldDB" id="A0A161W755"/>
<evidence type="ECO:0000313" key="4">
    <source>
        <dbReference type="Proteomes" id="UP000076552"/>
    </source>
</evidence>
<evidence type="ECO:0000256" key="2">
    <source>
        <dbReference type="SAM" id="Phobius"/>
    </source>
</evidence>
<feature type="region of interest" description="Disordered" evidence="1">
    <location>
        <begin position="24"/>
        <end position="127"/>
    </location>
</feature>
<evidence type="ECO:0000256" key="1">
    <source>
        <dbReference type="SAM" id="MobiDB-lite"/>
    </source>
</evidence>
<keyword evidence="2" id="KW-0812">Transmembrane</keyword>
<dbReference type="EMBL" id="LFIV01000150">
    <property type="protein sequence ID" value="KZL67203.1"/>
    <property type="molecule type" value="Genomic_DNA"/>
</dbReference>
<dbReference type="Proteomes" id="UP000076552">
    <property type="component" value="Unassembled WGS sequence"/>
</dbReference>
<proteinExistence type="predicted"/>
<feature type="compositionally biased region" description="Polar residues" evidence="1">
    <location>
        <begin position="93"/>
        <end position="109"/>
    </location>
</feature>
<protein>
    <submittedName>
        <fullName evidence="3">Tat pathway signal sequence</fullName>
    </submittedName>
</protein>
<keyword evidence="2" id="KW-1133">Transmembrane helix</keyword>
<feature type="compositionally biased region" description="Low complexity" evidence="1">
    <location>
        <begin position="72"/>
        <end position="92"/>
    </location>
</feature>
<feature type="compositionally biased region" description="Pro residues" evidence="1">
    <location>
        <begin position="62"/>
        <end position="71"/>
    </location>
</feature>
<accession>A0A161W755</accession>
<dbReference type="STRING" id="708197.A0A161W755"/>
<keyword evidence="2" id="KW-0472">Membrane</keyword>
<reference evidence="3 4" key="1">
    <citation type="submission" date="2015-06" db="EMBL/GenBank/DDBJ databases">
        <title>Survival trade-offs in plant roots during colonization by closely related pathogenic and mutualistic fungi.</title>
        <authorList>
            <person name="Hacquard S."/>
            <person name="Kracher B."/>
            <person name="Hiruma K."/>
            <person name="Weinman A."/>
            <person name="Muench P."/>
            <person name="Garrido Oter R."/>
            <person name="Ver Loren van Themaat E."/>
            <person name="Dallerey J.-F."/>
            <person name="Damm U."/>
            <person name="Henrissat B."/>
            <person name="Lespinet O."/>
            <person name="Thon M."/>
            <person name="Kemen E."/>
            <person name="McHardy A.C."/>
            <person name="Schulze-Lefert P."/>
            <person name="O'Connell R.J."/>
        </authorList>
    </citation>
    <scope>NUCLEOTIDE SEQUENCE [LARGE SCALE GENOMIC DNA]</scope>
    <source>
        <strain evidence="3 4">0861</strain>
    </source>
</reference>
<sequence length="397" mass="42771">MHKSPAFGRTALTTVGRMPVIAEDDALPVTTHPSTAALPPSPPCRSTKPKPYSRSPTARPIYPHPSYPPPAYSRSPSRDSTTSTPSTRSLLSVNSYGSLPNSGTSTPRSSYKENARLLPITTPVGPTASEEKRRASAWIARRRGWYRLAIVAILAVGLIVGLSVGLTVGTRKSQPAAPASASNYTNLFPSGSFSFNTALLEANTGCTSDSSTWRCYPYQTYSQSSNASVATFFWTITQRNSYTYQISSSSNPFAPQFTNETMTLLEGNSYNERLVFNFSLPKAVAPSGAITEDGRAATCTFPDTAFRATLWTRRNTTTALAQSGSTTTTTTAANADGSPKWGAWPGQVEIVQTKRGGPECKDSAGNAVKIAAGNDQCNCLYANFDLEVQEKRRRWQA</sequence>
<evidence type="ECO:0000313" key="3">
    <source>
        <dbReference type="EMBL" id="KZL67203.1"/>
    </source>
</evidence>